<comment type="caution">
    <text evidence="1">The sequence shown here is derived from an EMBL/GenBank/DDBJ whole genome shotgun (WGS) entry which is preliminary data.</text>
</comment>
<sequence>MEASLASGTEVPNPCCGHCLASAPPGVAFPVLPRPRPLVNLRGRRSRVPASGGSPGCRVASTRARPLSFLFPAVTQQAMRDKKNRHVPGMRNAPFVVSRHAF</sequence>
<evidence type="ECO:0000313" key="2">
    <source>
        <dbReference type="Proteomes" id="UP001054837"/>
    </source>
</evidence>
<dbReference type="AlphaFoldDB" id="A0AAV4M901"/>
<dbReference type="EMBL" id="BPLQ01000204">
    <property type="protein sequence ID" value="GIX68843.1"/>
    <property type="molecule type" value="Genomic_DNA"/>
</dbReference>
<evidence type="ECO:0000313" key="1">
    <source>
        <dbReference type="EMBL" id="GIX68843.1"/>
    </source>
</evidence>
<keyword evidence="2" id="KW-1185">Reference proteome</keyword>
<accession>A0AAV4M901</accession>
<gene>
    <name evidence="1" type="ORF">CDAR_122551</name>
</gene>
<proteinExistence type="predicted"/>
<reference evidence="1 2" key="1">
    <citation type="submission" date="2021-06" db="EMBL/GenBank/DDBJ databases">
        <title>Caerostris darwini draft genome.</title>
        <authorList>
            <person name="Kono N."/>
            <person name="Arakawa K."/>
        </authorList>
    </citation>
    <scope>NUCLEOTIDE SEQUENCE [LARGE SCALE GENOMIC DNA]</scope>
</reference>
<name>A0AAV4M901_9ARAC</name>
<protein>
    <submittedName>
        <fullName evidence="1">Uncharacterized protein</fullName>
    </submittedName>
</protein>
<organism evidence="1 2">
    <name type="scientific">Caerostris darwini</name>
    <dbReference type="NCBI Taxonomy" id="1538125"/>
    <lineage>
        <taxon>Eukaryota</taxon>
        <taxon>Metazoa</taxon>
        <taxon>Ecdysozoa</taxon>
        <taxon>Arthropoda</taxon>
        <taxon>Chelicerata</taxon>
        <taxon>Arachnida</taxon>
        <taxon>Araneae</taxon>
        <taxon>Araneomorphae</taxon>
        <taxon>Entelegynae</taxon>
        <taxon>Araneoidea</taxon>
        <taxon>Araneidae</taxon>
        <taxon>Caerostris</taxon>
    </lineage>
</organism>
<dbReference type="Proteomes" id="UP001054837">
    <property type="component" value="Unassembled WGS sequence"/>
</dbReference>